<accession>A0A3B1B111</accession>
<dbReference type="GO" id="GO:0008270">
    <property type="term" value="F:zinc ion binding"/>
    <property type="evidence" value="ECO:0007669"/>
    <property type="project" value="InterPro"/>
</dbReference>
<dbReference type="EMBL" id="UOFZ01000006">
    <property type="protein sequence ID" value="VAX11986.1"/>
    <property type="molecule type" value="Genomic_DNA"/>
</dbReference>
<dbReference type="NCBIfam" id="NF001638">
    <property type="entry name" value="PRK00418.1"/>
    <property type="match status" value="1"/>
</dbReference>
<dbReference type="Gene3D" id="3.30.50.10">
    <property type="entry name" value="Erythroid Transcription Factor GATA-1, subunit A"/>
    <property type="match status" value="1"/>
</dbReference>
<organism evidence="3">
    <name type="scientific">hydrothermal vent metagenome</name>
    <dbReference type="NCBI Taxonomy" id="652676"/>
    <lineage>
        <taxon>unclassified sequences</taxon>
        <taxon>metagenomes</taxon>
        <taxon>ecological metagenomes</taxon>
    </lineage>
</organism>
<dbReference type="InterPro" id="IPR013088">
    <property type="entry name" value="Znf_NHR/GATA"/>
</dbReference>
<dbReference type="GO" id="GO:0006355">
    <property type="term" value="P:regulation of DNA-templated transcription"/>
    <property type="evidence" value="ECO:0007669"/>
    <property type="project" value="InterPro"/>
</dbReference>
<protein>
    <submittedName>
        <fullName evidence="3">DNA gyrase inhibitor YacG</fullName>
    </submittedName>
</protein>
<evidence type="ECO:0000313" key="3">
    <source>
        <dbReference type="EMBL" id="VAX11986.1"/>
    </source>
</evidence>
<dbReference type="HAMAP" id="MF_00649">
    <property type="entry name" value="DNA_gyrase_inhibitor_YacG"/>
    <property type="match status" value="1"/>
</dbReference>
<dbReference type="PANTHER" id="PTHR36150">
    <property type="entry name" value="DNA GYRASE INHIBITOR YACG"/>
    <property type="match status" value="1"/>
</dbReference>
<dbReference type="AlphaFoldDB" id="A0A3B1B111"/>
<evidence type="ECO:0000256" key="2">
    <source>
        <dbReference type="ARBA" id="ARBA00022833"/>
    </source>
</evidence>
<reference evidence="3" key="1">
    <citation type="submission" date="2018-06" db="EMBL/GenBank/DDBJ databases">
        <authorList>
            <person name="Zhirakovskaya E."/>
        </authorList>
    </citation>
    <scope>NUCLEOTIDE SEQUENCE</scope>
</reference>
<dbReference type="Pfam" id="PF03884">
    <property type="entry name" value="YacG"/>
    <property type="match status" value="1"/>
</dbReference>
<dbReference type="SUPFAM" id="SSF57716">
    <property type="entry name" value="Glucocorticoid receptor-like (DNA-binding domain)"/>
    <property type="match status" value="1"/>
</dbReference>
<evidence type="ECO:0000256" key="1">
    <source>
        <dbReference type="ARBA" id="ARBA00022723"/>
    </source>
</evidence>
<keyword evidence="2" id="KW-0862">Zinc</keyword>
<proteinExistence type="inferred from homology"/>
<dbReference type="PANTHER" id="PTHR36150:SF1">
    <property type="entry name" value="DNA GYRASE INHIBITOR YACG"/>
    <property type="match status" value="1"/>
</dbReference>
<name>A0A3B1B111_9ZZZZ</name>
<gene>
    <name evidence="3" type="ORF">MNBD_GAMMA24-2511</name>
</gene>
<dbReference type="InterPro" id="IPR005584">
    <property type="entry name" value="DNA_gyrase_inhibitor_YacG"/>
</dbReference>
<sequence>MRAKTEKTKIVSCPNCGKDVIWSAENPWRPFCCERCKLIDLGDWASETHRIKGETIMPENFSDMDNSEQ</sequence>
<keyword evidence="1" id="KW-0479">Metal-binding</keyword>